<dbReference type="SUPFAM" id="SSF54928">
    <property type="entry name" value="RNA-binding domain, RBD"/>
    <property type="match status" value="1"/>
</dbReference>
<evidence type="ECO:0000313" key="6">
    <source>
        <dbReference type="EMBL" id="OCL04935.1"/>
    </source>
</evidence>
<evidence type="ECO:0000256" key="3">
    <source>
        <dbReference type="SAM" id="MobiDB-lite"/>
    </source>
</evidence>
<dbReference type="EMBL" id="KV750407">
    <property type="protein sequence ID" value="OCL04935.1"/>
    <property type="molecule type" value="Genomic_DNA"/>
</dbReference>
<dbReference type="PANTHER" id="PTHR10693:SF20">
    <property type="entry name" value="AT27578P"/>
    <property type="match status" value="1"/>
</dbReference>
<dbReference type="InterPro" id="IPR012677">
    <property type="entry name" value="Nucleotide-bd_a/b_plait_sf"/>
</dbReference>
<feature type="region of interest" description="Disordered" evidence="3">
    <location>
        <begin position="361"/>
        <end position="428"/>
    </location>
</feature>
<accession>A0A8E2EUL7</accession>
<sequence length="559" mass="59672">MATPEQPTMPVNGNYAPHQAQTYGSMDSNYNATNANSASYGTAPSSTSSHAASGNGGAPEIPKDEVGWYFVEQYYTTLSRSPEKLYLFYNKRSQFVSGLEEEKLSVCIGQRAINDRIKELDFHDCKVRVTNVDSQGSDQNIVIQVIGEISNKGEPHKKFVQTFVLAEQTNGYFVLNDIFRYIADEPELEEEQLQQDPSEMPAGIQEPAPTAAEPEGESLKDSSEVPSKEEDIAEVDHRLEEVARQDESTAREASPPPAEVNGTPVPETAEVADADEAPVAAVSTTEETQSQEVDEPAVIEEPAEAEKPKDAAPTPPIAAPKPTATPAATPAAQPKPPAPRTWASLAASANRVVTPAVPTPVTASAPVQSKASPAAQAQSSAPPALTTSSPAREPSPANSQGDSTGWQTAGHEHKQRQSRSQNQIPAGEMQNVRAYIKNVYDTVDADALRTALAKHGEIAYFDVSRQKNCAFVDFTTPAAFQAAVSANPHKVGDENIYVEERRARPPFQFGRGVVRGRGQDRAGGPGRGGFKNDGGRGGFVPRARGGNPAPRARGGPQAA</sequence>
<evidence type="ECO:0000259" key="4">
    <source>
        <dbReference type="PROSITE" id="PS50102"/>
    </source>
</evidence>
<feature type="compositionally biased region" description="Polar residues" evidence="3">
    <location>
        <begin position="1"/>
        <end position="11"/>
    </location>
</feature>
<dbReference type="GO" id="GO:0016579">
    <property type="term" value="P:protein deubiquitination"/>
    <property type="evidence" value="ECO:0007669"/>
    <property type="project" value="TreeGrafter"/>
</dbReference>
<dbReference type="InterPro" id="IPR000504">
    <property type="entry name" value="RRM_dom"/>
</dbReference>
<feature type="compositionally biased region" description="Low complexity" evidence="3">
    <location>
        <begin position="28"/>
        <end position="53"/>
    </location>
</feature>
<dbReference type="Pfam" id="PF02136">
    <property type="entry name" value="NTF2"/>
    <property type="match status" value="1"/>
</dbReference>
<dbReference type="InterPro" id="IPR032710">
    <property type="entry name" value="NTF2-like_dom_sf"/>
</dbReference>
<dbReference type="GO" id="GO:1990904">
    <property type="term" value="C:ribonucleoprotein complex"/>
    <property type="evidence" value="ECO:0007669"/>
    <property type="project" value="TreeGrafter"/>
</dbReference>
<reference evidence="6 7" key="1">
    <citation type="journal article" date="2016" name="Nat. Commun.">
        <title>Ectomycorrhizal ecology is imprinted in the genome of the dominant symbiotic fungus Cenococcum geophilum.</title>
        <authorList>
            <consortium name="DOE Joint Genome Institute"/>
            <person name="Peter M."/>
            <person name="Kohler A."/>
            <person name="Ohm R.A."/>
            <person name="Kuo A."/>
            <person name="Krutzmann J."/>
            <person name="Morin E."/>
            <person name="Arend M."/>
            <person name="Barry K.W."/>
            <person name="Binder M."/>
            <person name="Choi C."/>
            <person name="Clum A."/>
            <person name="Copeland A."/>
            <person name="Grisel N."/>
            <person name="Haridas S."/>
            <person name="Kipfer T."/>
            <person name="LaButti K."/>
            <person name="Lindquist E."/>
            <person name="Lipzen A."/>
            <person name="Maire R."/>
            <person name="Meier B."/>
            <person name="Mihaltcheva S."/>
            <person name="Molinier V."/>
            <person name="Murat C."/>
            <person name="Poggeler S."/>
            <person name="Quandt C.A."/>
            <person name="Sperisen C."/>
            <person name="Tritt A."/>
            <person name="Tisserant E."/>
            <person name="Crous P.W."/>
            <person name="Henrissat B."/>
            <person name="Nehls U."/>
            <person name="Egli S."/>
            <person name="Spatafora J.W."/>
            <person name="Grigoriev I.V."/>
            <person name="Martin F.M."/>
        </authorList>
    </citation>
    <scope>NUCLEOTIDE SEQUENCE [LARGE SCALE GENOMIC DNA]</scope>
    <source>
        <strain evidence="6 7">CBS 207.34</strain>
    </source>
</reference>
<dbReference type="AlphaFoldDB" id="A0A8E2EUL7"/>
<dbReference type="GO" id="GO:0005829">
    <property type="term" value="C:cytosol"/>
    <property type="evidence" value="ECO:0007669"/>
    <property type="project" value="TreeGrafter"/>
</dbReference>
<dbReference type="CDD" id="cd00780">
    <property type="entry name" value="NTF2"/>
    <property type="match status" value="1"/>
</dbReference>
<dbReference type="InterPro" id="IPR039539">
    <property type="entry name" value="Ras_GTPase_bind_prot"/>
</dbReference>
<feature type="region of interest" description="Disordered" evidence="3">
    <location>
        <begin position="1"/>
        <end position="58"/>
    </location>
</feature>
<dbReference type="InterPro" id="IPR002075">
    <property type="entry name" value="NTF2_dom"/>
</dbReference>
<feature type="compositionally biased region" description="Acidic residues" evidence="3">
    <location>
        <begin position="292"/>
        <end position="303"/>
    </location>
</feature>
<dbReference type="Proteomes" id="UP000250140">
    <property type="component" value="Unassembled WGS sequence"/>
</dbReference>
<evidence type="ECO:0000256" key="1">
    <source>
        <dbReference type="ARBA" id="ARBA00022884"/>
    </source>
</evidence>
<evidence type="ECO:0000313" key="7">
    <source>
        <dbReference type="Proteomes" id="UP000250140"/>
    </source>
</evidence>
<feature type="domain" description="RRM" evidence="4">
    <location>
        <begin position="432"/>
        <end position="503"/>
    </location>
</feature>
<dbReference type="InterPro" id="IPR035979">
    <property type="entry name" value="RBD_domain_sf"/>
</dbReference>
<proteinExistence type="predicted"/>
<feature type="compositionally biased region" description="Low complexity" evidence="3">
    <location>
        <begin position="541"/>
        <end position="559"/>
    </location>
</feature>
<dbReference type="PANTHER" id="PTHR10693">
    <property type="entry name" value="RAS GTPASE-ACTIVATING PROTEIN-BINDING PROTEIN"/>
    <property type="match status" value="1"/>
</dbReference>
<dbReference type="FunFam" id="3.10.450.50:FF:000003">
    <property type="entry name" value="Nuclear transport factor 2 family protein"/>
    <property type="match status" value="1"/>
</dbReference>
<evidence type="ECO:0000256" key="2">
    <source>
        <dbReference type="PROSITE-ProRule" id="PRU00176"/>
    </source>
</evidence>
<dbReference type="SUPFAM" id="SSF54427">
    <property type="entry name" value="NTF2-like"/>
    <property type="match status" value="1"/>
</dbReference>
<organism evidence="6 7">
    <name type="scientific">Glonium stellatum</name>
    <dbReference type="NCBI Taxonomy" id="574774"/>
    <lineage>
        <taxon>Eukaryota</taxon>
        <taxon>Fungi</taxon>
        <taxon>Dikarya</taxon>
        <taxon>Ascomycota</taxon>
        <taxon>Pezizomycotina</taxon>
        <taxon>Dothideomycetes</taxon>
        <taxon>Pleosporomycetidae</taxon>
        <taxon>Gloniales</taxon>
        <taxon>Gloniaceae</taxon>
        <taxon>Glonium</taxon>
    </lineage>
</organism>
<feature type="compositionally biased region" description="Low complexity" evidence="3">
    <location>
        <begin position="320"/>
        <end position="332"/>
    </location>
</feature>
<feature type="compositionally biased region" description="Polar residues" evidence="3">
    <location>
        <begin position="396"/>
        <end position="407"/>
    </location>
</feature>
<feature type="compositionally biased region" description="Gly residues" evidence="3">
    <location>
        <begin position="521"/>
        <end position="538"/>
    </location>
</feature>
<dbReference type="SMART" id="SM00360">
    <property type="entry name" value="RRM"/>
    <property type="match status" value="1"/>
</dbReference>
<feature type="compositionally biased region" description="Basic and acidic residues" evidence="3">
    <location>
        <begin position="217"/>
        <end position="250"/>
    </location>
</feature>
<keyword evidence="1 2" id="KW-0694">RNA-binding</keyword>
<feature type="region of interest" description="Disordered" evidence="3">
    <location>
        <begin position="189"/>
        <end position="346"/>
    </location>
</feature>
<keyword evidence="7" id="KW-1185">Reference proteome</keyword>
<dbReference type="GO" id="GO:1990861">
    <property type="term" value="C:Ubp3-Bre5 deubiquitination complex"/>
    <property type="evidence" value="ECO:0007669"/>
    <property type="project" value="TreeGrafter"/>
</dbReference>
<dbReference type="CDD" id="cd00590">
    <property type="entry name" value="RRM_SF"/>
    <property type="match status" value="1"/>
</dbReference>
<name>A0A8E2EUL7_9PEZI</name>
<feature type="region of interest" description="Disordered" evidence="3">
    <location>
        <begin position="509"/>
        <end position="559"/>
    </location>
</feature>
<dbReference type="InterPro" id="IPR018222">
    <property type="entry name" value="Nuclear_transport_factor_2_euk"/>
</dbReference>
<evidence type="ECO:0000259" key="5">
    <source>
        <dbReference type="PROSITE" id="PS50177"/>
    </source>
</evidence>
<dbReference type="GO" id="GO:0003729">
    <property type="term" value="F:mRNA binding"/>
    <property type="evidence" value="ECO:0007669"/>
    <property type="project" value="TreeGrafter"/>
</dbReference>
<dbReference type="Pfam" id="PF00076">
    <property type="entry name" value="RRM_1"/>
    <property type="match status" value="1"/>
</dbReference>
<protein>
    <submittedName>
        <fullName evidence="6">Uncharacterized protein</fullName>
    </submittedName>
</protein>
<dbReference type="GO" id="GO:0034517">
    <property type="term" value="P:ribophagy"/>
    <property type="evidence" value="ECO:0007669"/>
    <property type="project" value="TreeGrafter"/>
</dbReference>
<gene>
    <name evidence="6" type="ORF">AOQ84DRAFT_367078</name>
</gene>
<dbReference type="Gene3D" id="3.10.450.50">
    <property type="match status" value="1"/>
</dbReference>
<feature type="domain" description="NTF2" evidence="5">
    <location>
        <begin position="66"/>
        <end position="181"/>
    </location>
</feature>
<dbReference type="PROSITE" id="PS50102">
    <property type="entry name" value="RRM"/>
    <property type="match status" value="1"/>
</dbReference>
<dbReference type="PROSITE" id="PS50177">
    <property type="entry name" value="NTF2_DOMAIN"/>
    <property type="match status" value="1"/>
</dbReference>
<dbReference type="Gene3D" id="3.30.70.330">
    <property type="match status" value="1"/>
</dbReference>
<dbReference type="OrthoDB" id="339151at2759"/>
<feature type="compositionally biased region" description="Low complexity" evidence="3">
    <location>
        <begin position="361"/>
        <end position="391"/>
    </location>
</feature>